<dbReference type="Pfam" id="PF01288">
    <property type="entry name" value="HPPK"/>
    <property type="match status" value="1"/>
</dbReference>
<dbReference type="PANTHER" id="PTHR43071">
    <property type="entry name" value="2-AMINO-4-HYDROXY-6-HYDROXYMETHYLDIHYDROPTERIDINE PYROPHOSPHOKINASE"/>
    <property type="match status" value="1"/>
</dbReference>
<keyword evidence="7 14" id="KW-0418">Kinase</keyword>
<reference evidence="14 15" key="1">
    <citation type="submission" date="2014-03" db="EMBL/GenBank/DDBJ databases">
        <title>The genomes of two eusocial bee gut symbionts.</title>
        <authorList>
            <person name="Kwong W.K."/>
            <person name="Engel P."/>
            <person name="Koch H."/>
            <person name="Moran N.A."/>
        </authorList>
    </citation>
    <scope>NUCLEOTIDE SEQUENCE [LARGE SCALE GENOMIC DNA]</scope>
    <source>
        <strain evidence="15">wkB29</strain>
    </source>
</reference>
<keyword evidence="9" id="KW-0289">Folate biosynthesis</keyword>
<dbReference type="UniPathway" id="UPA00077">
    <property type="reaction ID" value="UER00155"/>
</dbReference>
<proteinExistence type="inferred from homology"/>
<evidence type="ECO:0000256" key="12">
    <source>
        <dbReference type="ARBA" id="ARBA00033413"/>
    </source>
</evidence>
<name>A0A066TC23_9NEIS</name>
<evidence type="ECO:0000256" key="6">
    <source>
        <dbReference type="ARBA" id="ARBA00022741"/>
    </source>
</evidence>
<evidence type="ECO:0000256" key="4">
    <source>
        <dbReference type="ARBA" id="ARBA00016218"/>
    </source>
</evidence>
<evidence type="ECO:0000313" key="15">
    <source>
        <dbReference type="Proteomes" id="UP000027170"/>
    </source>
</evidence>
<evidence type="ECO:0000256" key="11">
    <source>
        <dbReference type="ARBA" id="ARBA00029766"/>
    </source>
</evidence>
<dbReference type="eggNOG" id="COG0801">
    <property type="taxonomic scope" value="Bacteria"/>
</dbReference>
<keyword evidence="8" id="KW-0067">ATP-binding</keyword>
<dbReference type="NCBIfam" id="TIGR01498">
    <property type="entry name" value="folK"/>
    <property type="match status" value="1"/>
</dbReference>
<dbReference type="Proteomes" id="UP000027170">
    <property type="component" value="Unassembled WGS sequence"/>
</dbReference>
<dbReference type="PANTHER" id="PTHR43071:SF1">
    <property type="entry name" value="2-AMINO-4-HYDROXY-6-HYDROXYMETHYLDIHYDROPTERIDINE PYROPHOSPHOKINASE"/>
    <property type="match status" value="1"/>
</dbReference>
<dbReference type="EC" id="2.7.6.3" evidence="3"/>
<feature type="domain" description="7,8-dihydro-6-hydroxymethylpterin-pyrophosphokinase" evidence="13">
    <location>
        <begin position="7"/>
        <end position="135"/>
    </location>
</feature>
<keyword evidence="15" id="KW-1185">Reference proteome</keyword>
<dbReference type="CDD" id="cd00483">
    <property type="entry name" value="HPPK"/>
    <property type="match status" value="1"/>
</dbReference>
<dbReference type="RefSeq" id="WP_037406488.1">
    <property type="nucleotide sequence ID" value="NZ_JFZV01000002.1"/>
</dbReference>
<dbReference type="GO" id="GO:0003848">
    <property type="term" value="F:2-amino-4-hydroxy-6-hydroxymethyldihydropteridine diphosphokinase activity"/>
    <property type="evidence" value="ECO:0007669"/>
    <property type="project" value="UniProtKB-EC"/>
</dbReference>
<comment type="caution">
    <text evidence="14">The sequence shown here is derived from an EMBL/GenBank/DDBJ whole genome shotgun (WGS) entry which is preliminary data.</text>
</comment>
<dbReference type="GO" id="GO:0005524">
    <property type="term" value="F:ATP binding"/>
    <property type="evidence" value="ECO:0007669"/>
    <property type="project" value="UniProtKB-KW"/>
</dbReference>
<sequence>MNTMTAVIALGANLNNPRQQVEAAMAALNQLTGVRVKAISPLYKTKPVGLTEQPDFVNAVVLVHTTLSALELLRALLKLEEQLGRVRDVPNGPRVIDLDLIDYHHQIFNDTDLVLPHPRAHERAFVMTPLAAIAPYYVIGTHGSASTLAAKLLKAQPDAVTIIADGQD</sequence>
<protein>
    <recommendedName>
        <fullName evidence="4">2-amino-4-hydroxy-6-hydroxymethyldihydropteridine pyrophosphokinase</fullName>
        <ecNumber evidence="3">2.7.6.3</ecNumber>
    </recommendedName>
    <alternativeName>
        <fullName evidence="11">6-hydroxymethyl-7,8-dihydropterin pyrophosphokinase</fullName>
    </alternativeName>
    <alternativeName>
        <fullName evidence="12">7,8-dihydro-6-hydroxymethylpterin-pyrophosphokinase</fullName>
    </alternativeName>
</protein>
<dbReference type="GO" id="GO:0046654">
    <property type="term" value="P:tetrahydrofolate biosynthetic process"/>
    <property type="evidence" value="ECO:0007669"/>
    <property type="project" value="UniProtKB-UniPathway"/>
</dbReference>
<comment type="pathway">
    <text evidence="1">Cofactor biosynthesis; tetrahydrofolate biosynthesis; 2-amino-4-hydroxy-6-hydroxymethyl-7,8-dihydropteridine diphosphate from 7,8-dihydroneopterin triphosphate: step 4/4.</text>
</comment>
<keyword evidence="6" id="KW-0547">Nucleotide-binding</keyword>
<evidence type="ECO:0000256" key="8">
    <source>
        <dbReference type="ARBA" id="ARBA00022840"/>
    </source>
</evidence>
<evidence type="ECO:0000256" key="9">
    <source>
        <dbReference type="ARBA" id="ARBA00022909"/>
    </source>
</evidence>
<keyword evidence="5 14" id="KW-0808">Transferase</keyword>
<evidence type="ECO:0000313" key="14">
    <source>
        <dbReference type="EMBL" id="KDN15419.1"/>
    </source>
</evidence>
<dbReference type="GO" id="GO:0046656">
    <property type="term" value="P:folic acid biosynthetic process"/>
    <property type="evidence" value="ECO:0007669"/>
    <property type="project" value="UniProtKB-KW"/>
</dbReference>
<dbReference type="InterPro" id="IPR000550">
    <property type="entry name" value="Hppk"/>
</dbReference>
<evidence type="ECO:0000256" key="3">
    <source>
        <dbReference type="ARBA" id="ARBA00013253"/>
    </source>
</evidence>
<comment type="function">
    <text evidence="10">Catalyzes the transfer of pyrophosphate from adenosine triphosphate (ATP) to 6-hydroxymethyl-7,8-dihydropterin, an enzymatic step in folate biosynthesis pathway.</text>
</comment>
<dbReference type="EMBL" id="JFZV01000002">
    <property type="protein sequence ID" value="KDN15419.1"/>
    <property type="molecule type" value="Genomic_DNA"/>
</dbReference>
<evidence type="ECO:0000256" key="1">
    <source>
        <dbReference type="ARBA" id="ARBA00005051"/>
    </source>
</evidence>
<comment type="similarity">
    <text evidence="2">Belongs to the HPPK family.</text>
</comment>
<evidence type="ECO:0000259" key="13">
    <source>
        <dbReference type="Pfam" id="PF01288"/>
    </source>
</evidence>
<dbReference type="Gene3D" id="3.30.70.560">
    <property type="entry name" value="7,8-Dihydro-6-hydroxymethylpterin-pyrophosphokinase HPPK"/>
    <property type="match status" value="1"/>
</dbReference>
<dbReference type="SUPFAM" id="SSF55083">
    <property type="entry name" value="6-hydroxymethyl-7,8-dihydropterin pyrophosphokinase, HPPK"/>
    <property type="match status" value="1"/>
</dbReference>
<evidence type="ECO:0000256" key="10">
    <source>
        <dbReference type="ARBA" id="ARBA00029409"/>
    </source>
</evidence>
<dbReference type="GO" id="GO:0016301">
    <property type="term" value="F:kinase activity"/>
    <property type="evidence" value="ECO:0007669"/>
    <property type="project" value="UniProtKB-KW"/>
</dbReference>
<dbReference type="InterPro" id="IPR035907">
    <property type="entry name" value="Hppk_sf"/>
</dbReference>
<gene>
    <name evidence="14" type="ORF">SALWKB29_0523</name>
</gene>
<accession>A0A066TC23</accession>
<dbReference type="AlphaFoldDB" id="A0A066TC23"/>
<evidence type="ECO:0000256" key="2">
    <source>
        <dbReference type="ARBA" id="ARBA00005810"/>
    </source>
</evidence>
<evidence type="ECO:0000256" key="7">
    <source>
        <dbReference type="ARBA" id="ARBA00022777"/>
    </source>
</evidence>
<dbReference type="OrthoDB" id="9808041at2"/>
<organism evidence="14 15">
    <name type="scientific">Snodgrassella communis</name>
    <dbReference type="NCBI Taxonomy" id="2946699"/>
    <lineage>
        <taxon>Bacteria</taxon>
        <taxon>Pseudomonadati</taxon>
        <taxon>Pseudomonadota</taxon>
        <taxon>Betaproteobacteria</taxon>
        <taxon>Neisseriales</taxon>
        <taxon>Neisseriaceae</taxon>
        <taxon>Snodgrassella</taxon>
    </lineage>
</organism>
<evidence type="ECO:0000256" key="5">
    <source>
        <dbReference type="ARBA" id="ARBA00022679"/>
    </source>
</evidence>